<feature type="compositionally biased region" description="Acidic residues" evidence="1">
    <location>
        <begin position="78"/>
        <end position="95"/>
    </location>
</feature>
<dbReference type="EMBL" id="BDGG01000025">
    <property type="protein sequence ID" value="GAV09673.1"/>
    <property type="molecule type" value="Genomic_DNA"/>
</dbReference>
<feature type="region of interest" description="Disordered" evidence="1">
    <location>
        <begin position="71"/>
        <end position="101"/>
    </location>
</feature>
<comment type="caution">
    <text evidence="2">The sequence shown here is derived from an EMBL/GenBank/DDBJ whole genome shotgun (WGS) entry which is preliminary data.</text>
</comment>
<gene>
    <name evidence="2" type="primary">RvY_19175-1</name>
    <name evidence="2" type="synonym">RvY_19175.1</name>
    <name evidence="2" type="ORF">RvY_19175</name>
</gene>
<organism evidence="2 3">
    <name type="scientific">Ramazzottius varieornatus</name>
    <name type="common">Water bear</name>
    <name type="synonym">Tardigrade</name>
    <dbReference type="NCBI Taxonomy" id="947166"/>
    <lineage>
        <taxon>Eukaryota</taxon>
        <taxon>Metazoa</taxon>
        <taxon>Ecdysozoa</taxon>
        <taxon>Tardigrada</taxon>
        <taxon>Eutardigrada</taxon>
        <taxon>Parachela</taxon>
        <taxon>Hypsibioidea</taxon>
        <taxon>Ramazzottiidae</taxon>
        <taxon>Ramazzottius</taxon>
    </lineage>
</organism>
<evidence type="ECO:0000313" key="2">
    <source>
        <dbReference type="EMBL" id="GAV09673.1"/>
    </source>
</evidence>
<reference evidence="2 3" key="1">
    <citation type="journal article" date="2016" name="Nat. Commun.">
        <title>Extremotolerant tardigrade genome and improved radiotolerance of human cultured cells by tardigrade-unique protein.</title>
        <authorList>
            <person name="Hashimoto T."/>
            <person name="Horikawa D.D."/>
            <person name="Saito Y."/>
            <person name="Kuwahara H."/>
            <person name="Kozuka-Hata H."/>
            <person name="Shin-I T."/>
            <person name="Minakuchi Y."/>
            <person name="Ohishi K."/>
            <person name="Motoyama A."/>
            <person name="Aizu T."/>
            <person name="Enomoto A."/>
            <person name="Kondo K."/>
            <person name="Tanaka S."/>
            <person name="Hara Y."/>
            <person name="Koshikawa S."/>
            <person name="Sagara H."/>
            <person name="Miura T."/>
            <person name="Yokobori S."/>
            <person name="Miyagawa K."/>
            <person name="Suzuki Y."/>
            <person name="Kubo T."/>
            <person name="Oyama M."/>
            <person name="Kohara Y."/>
            <person name="Fujiyama A."/>
            <person name="Arakawa K."/>
            <person name="Katayama T."/>
            <person name="Toyoda A."/>
            <person name="Kunieda T."/>
        </authorList>
    </citation>
    <scope>NUCLEOTIDE SEQUENCE [LARGE SCALE GENOMIC DNA]</scope>
    <source>
        <strain evidence="2 3">YOKOZUNA-1</strain>
    </source>
</reference>
<proteinExistence type="predicted"/>
<name>A0A1D1W9S9_RAMVA</name>
<evidence type="ECO:0000313" key="3">
    <source>
        <dbReference type="Proteomes" id="UP000186922"/>
    </source>
</evidence>
<dbReference type="AlphaFoldDB" id="A0A1D1W9S9"/>
<accession>A0A1D1W9S9</accession>
<sequence length="163" mass="18270">MVDDNLLTHFHKQTIQINKNYPHECEYCGEIIGTPKTDRLTAHLKFCKKVPPSVQINPTGMRYGSINVAVAPQAYPAGEEEESDGDTEDEDDQDPSEPLITTPLCTPAFPDMEFSTDTFHAVDGPLAASEHVNQTITMYDMEDGNGITMEDSYDHIYNEDLER</sequence>
<keyword evidence="3" id="KW-1185">Reference proteome</keyword>
<evidence type="ECO:0000256" key="1">
    <source>
        <dbReference type="SAM" id="MobiDB-lite"/>
    </source>
</evidence>
<protein>
    <submittedName>
        <fullName evidence="2">Uncharacterized protein</fullName>
    </submittedName>
</protein>
<dbReference type="Proteomes" id="UP000186922">
    <property type="component" value="Unassembled WGS sequence"/>
</dbReference>